<evidence type="ECO:0000313" key="3">
    <source>
        <dbReference type="Proteomes" id="UP001293254"/>
    </source>
</evidence>
<dbReference type="EMBL" id="JACGWO010000001">
    <property type="protein sequence ID" value="KAK4437057.1"/>
    <property type="molecule type" value="Genomic_DNA"/>
</dbReference>
<protein>
    <submittedName>
        <fullName evidence="2">Acetyltransferase</fullName>
    </submittedName>
</protein>
<organism evidence="2 3">
    <name type="scientific">Sesamum alatum</name>
    <dbReference type="NCBI Taxonomy" id="300844"/>
    <lineage>
        <taxon>Eukaryota</taxon>
        <taxon>Viridiplantae</taxon>
        <taxon>Streptophyta</taxon>
        <taxon>Embryophyta</taxon>
        <taxon>Tracheophyta</taxon>
        <taxon>Spermatophyta</taxon>
        <taxon>Magnoliopsida</taxon>
        <taxon>eudicotyledons</taxon>
        <taxon>Gunneridae</taxon>
        <taxon>Pentapetalae</taxon>
        <taxon>asterids</taxon>
        <taxon>lamiids</taxon>
        <taxon>Lamiales</taxon>
        <taxon>Pedaliaceae</taxon>
        <taxon>Sesamum</taxon>
    </lineage>
</organism>
<keyword evidence="3" id="KW-1185">Reference proteome</keyword>
<dbReference type="Proteomes" id="UP001293254">
    <property type="component" value="Unassembled WGS sequence"/>
</dbReference>
<dbReference type="Gene3D" id="3.30.559.10">
    <property type="entry name" value="Chloramphenicol acetyltransferase-like domain"/>
    <property type="match status" value="2"/>
</dbReference>
<keyword evidence="1" id="KW-0808">Transferase</keyword>
<proteinExistence type="predicted"/>
<dbReference type="PANTHER" id="PTHR31896:SF43">
    <property type="entry name" value="PROTEIN ENHANCED PSEUDOMONAS SUSCEPTIBILITY 1"/>
    <property type="match status" value="1"/>
</dbReference>
<dbReference type="InterPro" id="IPR051283">
    <property type="entry name" value="Sec_Metabolite_Acyltrans"/>
</dbReference>
<dbReference type="InterPro" id="IPR023213">
    <property type="entry name" value="CAT-like_dom_sf"/>
</dbReference>
<evidence type="ECO:0000313" key="2">
    <source>
        <dbReference type="EMBL" id="KAK4437057.1"/>
    </source>
</evidence>
<name>A0AAE2CWF1_9LAMI</name>
<sequence>MANIDVVSSCLVPTASNEISMPRLELTPWDLPFLLLDPIQKGILFYKPKSQDFQTIIHHLKTSLSRTLDFLPPLAGRLGTIENDDNTTCFFIDCNNAGVEFTHAIVGAMSVSDILGPTYVPQIVSSLFPLNGVVNCEGVSKPLLAVQVTELVDGFFIGCAANHAVIDGTSFWHFFNSWSEISRGLETISKTPVFERWFPSNISKDNRLIPLPPLHKNLVPNFVPPPILVRVFQFSRERVVKLKAKANAEAGSTEKISSFQALIAHLWRSVTRCRNQVSIEKVNSQDVDLLLVVGTRSRIPLPDGYFGNAVYIAKTGANEAELLENGLGYAGLKVNQLVAQQSSEVAINLAEEWAKNPRIFNKGARQNIFAVSSSPRHNVYGTNFGWGKPIAVRSGNGYRGDGMIMFFPGADPGGIDVEACLSPATLQAMEADAEFMEAVTI</sequence>
<evidence type="ECO:0000256" key="1">
    <source>
        <dbReference type="ARBA" id="ARBA00022679"/>
    </source>
</evidence>
<reference evidence="2" key="2">
    <citation type="journal article" date="2024" name="Plant">
        <title>Genomic evolution and insights into agronomic trait innovations of Sesamum species.</title>
        <authorList>
            <person name="Miao H."/>
            <person name="Wang L."/>
            <person name="Qu L."/>
            <person name="Liu H."/>
            <person name="Sun Y."/>
            <person name="Le M."/>
            <person name="Wang Q."/>
            <person name="Wei S."/>
            <person name="Zheng Y."/>
            <person name="Lin W."/>
            <person name="Duan Y."/>
            <person name="Cao H."/>
            <person name="Xiong S."/>
            <person name="Wang X."/>
            <person name="Wei L."/>
            <person name="Li C."/>
            <person name="Ma Q."/>
            <person name="Ju M."/>
            <person name="Zhao R."/>
            <person name="Li G."/>
            <person name="Mu C."/>
            <person name="Tian Q."/>
            <person name="Mei H."/>
            <person name="Zhang T."/>
            <person name="Gao T."/>
            <person name="Zhang H."/>
        </authorList>
    </citation>
    <scope>NUCLEOTIDE SEQUENCE</scope>
    <source>
        <strain evidence="2">3651</strain>
    </source>
</reference>
<accession>A0AAE2CWF1</accession>
<dbReference type="AlphaFoldDB" id="A0AAE2CWF1"/>
<reference evidence="2" key="1">
    <citation type="submission" date="2020-06" db="EMBL/GenBank/DDBJ databases">
        <authorList>
            <person name="Li T."/>
            <person name="Hu X."/>
            <person name="Zhang T."/>
            <person name="Song X."/>
            <person name="Zhang H."/>
            <person name="Dai N."/>
            <person name="Sheng W."/>
            <person name="Hou X."/>
            <person name="Wei L."/>
        </authorList>
    </citation>
    <scope>NUCLEOTIDE SEQUENCE</scope>
    <source>
        <strain evidence="2">3651</strain>
        <tissue evidence="2">Leaf</tissue>
    </source>
</reference>
<dbReference type="PANTHER" id="PTHR31896">
    <property type="entry name" value="FAMILY REGULATORY PROTEIN, PUTATIVE (AFU_ORTHOLOGUE AFUA_3G14730)-RELATED"/>
    <property type="match status" value="1"/>
</dbReference>
<dbReference type="Pfam" id="PF02458">
    <property type="entry name" value="Transferase"/>
    <property type="match status" value="1"/>
</dbReference>
<gene>
    <name evidence="2" type="ORF">Salat_0039600</name>
</gene>
<comment type="caution">
    <text evidence="2">The sequence shown here is derived from an EMBL/GenBank/DDBJ whole genome shotgun (WGS) entry which is preliminary data.</text>
</comment>
<dbReference type="GO" id="GO:0016740">
    <property type="term" value="F:transferase activity"/>
    <property type="evidence" value="ECO:0007669"/>
    <property type="project" value="UniProtKB-KW"/>
</dbReference>